<dbReference type="Gene3D" id="3.40.50.300">
    <property type="entry name" value="P-loop containing nucleotide triphosphate hydrolases"/>
    <property type="match status" value="1"/>
</dbReference>
<proteinExistence type="inferred from homology"/>
<dbReference type="InterPro" id="IPR003959">
    <property type="entry name" value="ATPase_AAA_core"/>
</dbReference>
<organism evidence="8 9">
    <name type="scientific">Perilla frutescens var. hirtella</name>
    <name type="common">Perilla citriodora</name>
    <name type="synonym">Perilla setoyensis</name>
    <dbReference type="NCBI Taxonomy" id="608512"/>
    <lineage>
        <taxon>Eukaryota</taxon>
        <taxon>Viridiplantae</taxon>
        <taxon>Streptophyta</taxon>
        <taxon>Embryophyta</taxon>
        <taxon>Tracheophyta</taxon>
        <taxon>Spermatophyta</taxon>
        <taxon>Magnoliopsida</taxon>
        <taxon>eudicotyledons</taxon>
        <taxon>Gunneridae</taxon>
        <taxon>Pentapetalae</taxon>
        <taxon>asterids</taxon>
        <taxon>lamiids</taxon>
        <taxon>Lamiales</taxon>
        <taxon>Lamiaceae</taxon>
        <taxon>Nepetoideae</taxon>
        <taxon>Elsholtzieae</taxon>
        <taxon>Perilla</taxon>
    </lineage>
</organism>
<keyword evidence="6" id="KW-0547">Nucleotide-binding</keyword>
<keyword evidence="6" id="KW-0067">ATP-binding</keyword>
<dbReference type="PANTHER" id="PTHR23070">
    <property type="entry name" value="BCS1 AAA-TYPE ATPASE"/>
    <property type="match status" value="1"/>
</dbReference>
<comment type="catalytic activity">
    <reaction evidence="5">
        <text>ATP + H2O = ADP + phosphate + H(+)</text>
        <dbReference type="Rhea" id="RHEA:13065"/>
        <dbReference type="ChEBI" id="CHEBI:15377"/>
        <dbReference type="ChEBI" id="CHEBI:15378"/>
        <dbReference type="ChEBI" id="CHEBI:30616"/>
        <dbReference type="ChEBI" id="CHEBI:43474"/>
        <dbReference type="ChEBI" id="CHEBI:456216"/>
    </reaction>
</comment>
<dbReference type="Proteomes" id="UP001190926">
    <property type="component" value="Unassembled WGS sequence"/>
</dbReference>
<evidence type="ECO:0000259" key="7">
    <source>
        <dbReference type="SMART" id="SM00382"/>
    </source>
</evidence>
<keyword evidence="4" id="KW-0460">Magnesium</keyword>
<reference evidence="8 9" key="1">
    <citation type="journal article" date="2021" name="Nat. Commun.">
        <title>Incipient diploidization of the medicinal plant Perilla within 10,000 years.</title>
        <authorList>
            <person name="Zhang Y."/>
            <person name="Shen Q."/>
            <person name="Leng L."/>
            <person name="Zhang D."/>
            <person name="Chen S."/>
            <person name="Shi Y."/>
            <person name="Ning Z."/>
            <person name="Chen S."/>
        </authorList>
    </citation>
    <scope>NUCLEOTIDE SEQUENCE [LARGE SCALE GENOMIC DNA]</scope>
    <source>
        <strain evidence="9">cv. PC099</strain>
    </source>
</reference>
<keyword evidence="9" id="KW-1185">Reference proteome</keyword>
<dbReference type="GO" id="GO:0005524">
    <property type="term" value="F:ATP binding"/>
    <property type="evidence" value="ECO:0007669"/>
    <property type="project" value="UniProtKB-KW"/>
</dbReference>
<dbReference type="Pfam" id="PF25568">
    <property type="entry name" value="AAA_lid_At3g28540"/>
    <property type="match status" value="1"/>
</dbReference>
<dbReference type="Pfam" id="PF14363">
    <property type="entry name" value="AAA_assoc"/>
    <property type="match status" value="1"/>
</dbReference>
<sequence>MPETLSGLVTAGITFVFFCDMLRRCCPSELQQYLEKCITKLSGFLNPNIEISIREYTTGSHLKPHEAYGIVEAYLSVNSDGARKLKAQITKDNENKLLFSMDENQESVEVFNGVQVTWTSEKVSPPAQPAGSISYFSVPDRRCYKLKFPKAHKMMIMESFLQGHVMKRGREIVARNRQRKLYTNAHGEGYWSHIPFEHPATFETLAMDAEEKQNIINDLMSFTKGKEHYERIGKAWKRGYLLHGPPGTGKSTMIAAMANLLDYDVYDLELTSVKDNAELRKLLMATKAKSMIVIEDIDCSLDLTGQRKRMKKKKNKNKSENEETEMEAVSWSRSKVTLSGLLNSTDGLWSACVGERVIVFTTNHVDKLDPALIRKGRMDKPIEFSYCNYQGFRVLARNYLQLEKHSLFEEVEELMKEVQITPADVAEELMPKSDEEGAEQCIRNLIYTLHQRKSKLNGADADS</sequence>
<dbReference type="InterPro" id="IPR025753">
    <property type="entry name" value="AAA_N_dom"/>
</dbReference>
<dbReference type="Pfam" id="PF00004">
    <property type="entry name" value="AAA"/>
    <property type="match status" value="1"/>
</dbReference>
<dbReference type="GO" id="GO:0016887">
    <property type="term" value="F:ATP hydrolysis activity"/>
    <property type="evidence" value="ECO:0007669"/>
    <property type="project" value="InterPro"/>
</dbReference>
<protein>
    <submittedName>
        <fullName evidence="8">P-loop containing nucleoside triphosphate hydrolases superfamily protein</fullName>
    </submittedName>
</protein>
<evidence type="ECO:0000256" key="6">
    <source>
        <dbReference type="RuleBase" id="RU003651"/>
    </source>
</evidence>
<evidence type="ECO:0000256" key="5">
    <source>
        <dbReference type="ARBA" id="ARBA00049360"/>
    </source>
</evidence>
<dbReference type="EMBL" id="SDAM02029620">
    <property type="protein sequence ID" value="KAH6755265.1"/>
    <property type="molecule type" value="Genomic_DNA"/>
</dbReference>
<comment type="caution">
    <text evidence="8">The sequence shown here is derived from an EMBL/GenBank/DDBJ whole genome shotgun (WGS) entry which is preliminary data.</text>
</comment>
<dbReference type="GO" id="GO:0006950">
    <property type="term" value="P:response to stress"/>
    <property type="evidence" value="ECO:0007669"/>
    <property type="project" value="UniProtKB-ARBA"/>
</dbReference>
<evidence type="ECO:0000256" key="1">
    <source>
        <dbReference type="ARBA" id="ARBA00001946"/>
    </source>
</evidence>
<gene>
    <name evidence="8" type="ORF">C2S53_016264</name>
</gene>
<dbReference type="PROSITE" id="PS00674">
    <property type="entry name" value="AAA"/>
    <property type="match status" value="1"/>
</dbReference>
<evidence type="ECO:0000313" key="8">
    <source>
        <dbReference type="EMBL" id="KAH6755265.1"/>
    </source>
</evidence>
<evidence type="ECO:0000313" key="9">
    <source>
        <dbReference type="Proteomes" id="UP001190926"/>
    </source>
</evidence>
<accession>A0AAD4IMC9</accession>
<comment type="cofactor">
    <cofactor evidence="1">
        <name>Mg(2+)</name>
        <dbReference type="ChEBI" id="CHEBI:18420"/>
    </cofactor>
</comment>
<dbReference type="InterPro" id="IPR003960">
    <property type="entry name" value="ATPase_AAA_CS"/>
</dbReference>
<evidence type="ECO:0000256" key="4">
    <source>
        <dbReference type="ARBA" id="ARBA00022842"/>
    </source>
</evidence>
<dbReference type="CDD" id="cd19510">
    <property type="entry name" value="RecA-like_BCS1"/>
    <property type="match status" value="1"/>
</dbReference>
<evidence type="ECO:0000256" key="2">
    <source>
        <dbReference type="ARBA" id="ARBA00007448"/>
    </source>
</evidence>
<evidence type="ECO:0000256" key="3">
    <source>
        <dbReference type="ARBA" id="ARBA00022801"/>
    </source>
</evidence>
<dbReference type="InterPro" id="IPR003593">
    <property type="entry name" value="AAA+_ATPase"/>
</dbReference>
<keyword evidence="3 8" id="KW-0378">Hydrolase</keyword>
<feature type="domain" description="AAA+ ATPase" evidence="7">
    <location>
        <begin position="236"/>
        <end position="388"/>
    </location>
</feature>
<dbReference type="SMART" id="SM00382">
    <property type="entry name" value="AAA"/>
    <property type="match status" value="1"/>
</dbReference>
<dbReference type="InterPro" id="IPR058017">
    <property type="entry name" value="At3g28540-like_C"/>
</dbReference>
<comment type="similarity">
    <text evidence="2">Belongs to the AAA ATPase family. BCS1 subfamily.</text>
</comment>
<dbReference type="AlphaFoldDB" id="A0AAD4IMC9"/>
<name>A0AAD4IMC9_PERFH</name>
<dbReference type="InterPro" id="IPR027417">
    <property type="entry name" value="P-loop_NTPase"/>
</dbReference>
<dbReference type="Gene3D" id="6.10.280.40">
    <property type="match status" value="1"/>
</dbReference>
<dbReference type="InterPro" id="IPR050747">
    <property type="entry name" value="Mitochondrial_chaperone_BCS1"/>
</dbReference>
<dbReference type="SUPFAM" id="SSF52540">
    <property type="entry name" value="P-loop containing nucleoside triphosphate hydrolases"/>
    <property type="match status" value="1"/>
</dbReference>